<reference evidence="2 3" key="1">
    <citation type="submission" date="2016-11" db="EMBL/GenBank/DDBJ databases">
        <authorList>
            <person name="Jaros S."/>
            <person name="Januszkiewicz K."/>
            <person name="Wedrychowicz H."/>
        </authorList>
    </citation>
    <scope>NUCLEOTIDE SEQUENCE [LARGE SCALE GENOMIC DNA]</scope>
    <source>
        <strain evidence="2 3">DSM 22153</strain>
    </source>
</reference>
<dbReference type="RefSeq" id="WP_073015563.1">
    <property type="nucleotide sequence ID" value="NZ_FRBW01000008.1"/>
</dbReference>
<protein>
    <recommendedName>
        <fullName evidence="1">DUF3846 domain-containing protein</fullName>
    </recommendedName>
</protein>
<evidence type="ECO:0000259" key="1">
    <source>
        <dbReference type="Pfam" id="PF12957"/>
    </source>
</evidence>
<dbReference type="STRING" id="735517.SAMN05444272_4450"/>
<keyword evidence="3" id="KW-1185">Reference proteome</keyword>
<dbReference type="InterPro" id="IPR024559">
    <property type="entry name" value="DUF3846"/>
</dbReference>
<dbReference type="OrthoDB" id="950017at2"/>
<proteinExistence type="predicted"/>
<dbReference type="Pfam" id="PF12957">
    <property type="entry name" value="DUF3846"/>
    <property type="match status" value="1"/>
</dbReference>
<evidence type="ECO:0000313" key="3">
    <source>
        <dbReference type="Proteomes" id="UP000186002"/>
    </source>
</evidence>
<sequence>MTNTSAYVTAFFYDSFSGAIADISLNRETYLEEIKQRIRCSLFDIVRIDDHHDIFLDDNGLTDGLHTIVYLKGFPNPLAGNLVIVGRDENGEIAEPRMNVEEIAAMLTVNRPVMDPEMITLEDPDLIGFSLSGFTIRIEKCAPVIVVDGEF</sequence>
<feature type="domain" description="DUF3846" evidence="1">
    <location>
        <begin position="26"/>
        <end position="103"/>
    </location>
</feature>
<accession>A0A1M7PIT5</accession>
<name>A0A1M7PIT5_9HYPH</name>
<dbReference type="Proteomes" id="UP000186002">
    <property type="component" value="Unassembled WGS sequence"/>
</dbReference>
<organism evidence="2 3">
    <name type="scientific">Roseibium suaedae</name>
    <dbReference type="NCBI Taxonomy" id="735517"/>
    <lineage>
        <taxon>Bacteria</taxon>
        <taxon>Pseudomonadati</taxon>
        <taxon>Pseudomonadota</taxon>
        <taxon>Alphaproteobacteria</taxon>
        <taxon>Hyphomicrobiales</taxon>
        <taxon>Stappiaceae</taxon>
        <taxon>Roseibium</taxon>
    </lineage>
</organism>
<gene>
    <name evidence="2" type="ORF">SAMN05444272_4450</name>
</gene>
<dbReference type="EMBL" id="FRBW01000008">
    <property type="protein sequence ID" value="SHN17091.1"/>
    <property type="molecule type" value="Genomic_DNA"/>
</dbReference>
<evidence type="ECO:0000313" key="2">
    <source>
        <dbReference type="EMBL" id="SHN17091.1"/>
    </source>
</evidence>
<dbReference type="AlphaFoldDB" id="A0A1M7PIT5"/>